<keyword evidence="1" id="KW-0732">Signal</keyword>
<proteinExistence type="predicted"/>
<dbReference type="NCBIfam" id="NF007458">
    <property type="entry name" value="PRK10030.1"/>
    <property type="match status" value="1"/>
</dbReference>
<evidence type="ECO:0000256" key="1">
    <source>
        <dbReference type="SAM" id="SignalP"/>
    </source>
</evidence>
<dbReference type="PATRIC" id="fig|1261127.3.peg.4500"/>
<accession>A0A0F6TY56</accession>
<reference evidence="2 3" key="1">
    <citation type="journal article" date="2013" name="Appl. Microbiol. Biotechnol.">
        <title>Glycerol assimilation and production of 1,3-propanediol by Citrobacter amalonaticus Y19.</title>
        <authorList>
            <person name="Ainala S.K."/>
            <person name="Ashok S."/>
            <person name="Ko Y."/>
            <person name="Park S."/>
        </authorList>
    </citation>
    <scope>NUCLEOTIDE SEQUENCE [LARGE SCALE GENOMIC DNA]</scope>
    <source>
        <strain evidence="2 3">Y19</strain>
    </source>
</reference>
<protein>
    <recommendedName>
        <fullName evidence="4">Peptidoglycan peptidase</fullName>
    </recommendedName>
</protein>
<dbReference type="Gene3D" id="3.90.1720.10">
    <property type="entry name" value="endopeptidase domain like (from Nostoc punctiforme)"/>
    <property type="match status" value="1"/>
</dbReference>
<dbReference type="KEGG" id="cama:F384_21630"/>
<gene>
    <name evidence="2" type="ORF">F384_21630</name>
</gene>
<dbReference type="InterPro" id="IPR038765">
    <property type="entry name" value="Papain-like_cys_pep_sf"/>
</dbReference>
<dbReference type="HOGENOM" id="CLU_104117_0_0_6"/>
<feature type="signal peptide" evidence="1">
    <location>
        <begin position="1"/>
        <end position="18"/>
    </location>
</feature>
<dbReference type="OrthoDB" id="195541at2"/>
<dbReference type="Proteomes" id="UP000034085">
    <property type="component" value="Chromosome"/>
</dbReference>
<dbReference type="SUPFAM" id="SSF54001">
    <property type="entry name" value="Cysteine proteinases"/>
    <property type="match status" value="1"/>
</dbReference>
<evidence type="ECO:0008006" key="4">
    <source>
        <dbReference type="Google" id="ProtNLM"/>
    </source>
</evidence>
<organism evidence="2 3">
    <name type="scientific">Citrobacter amalonaticus Y19</name>
    <dbReference type="NCBI Taxonomy" id="1261127"/>
    <lineage>
        <taxon>Bacteria</taxon>
        <taxon>Pseudomonadati</taxon>
        <taxon>Pseudomonadota</taxon>
        <taxon>Gammaproteobacteria</taxon>
        <taxon>Enterobacterales</taxon>
        <taxon>Enterobacteriaceae</taxon>
        <taxon>Citrobacter</taxon>
    </lineage>
</organism>
<dbReference type="EMBL" id="CP011132">
    <property type="protein sequence ID" value="AKE60982.1"/>
    <property type="molecule type" value="Genomic_DNA"/>
</dbReference>
<dbReference type="RefSeq" id="WP_046493455.1">
    <property type="nucleotide sequence ID" value="NZ_CP011132.1"/>
</dbReference>
<dbReference type="Pfam" id="PF05708">
    <property type="entry name" value="Peptidase_C92"/>
    <property type="match status" value="1"/>
</dbReference>
<evidence type="ECO:0000313" key="3">
    <source>
        <dbReference type="Proteomes" id="UP000034085"/>
    </source>
</evidence>
<feature type="chain" id="PRO_5002510523" description="Peptidoglycan peptidase" evidence="1">
    <location>
        <begin position="19"/>
        <end position="202"/>
    </location>
</feature>
<dbReference type="InterPro" id="IPR024453">
    <property type="entry name" value="Peptidase_C92"/>
</dbReference>
<dbReference type="AlphaFoldDB" id="A0A0F6TY56"/>
<sequence>MNRGLLVFSLLIATPVFAWEPQTGDIIFQMSLSSQSQAIQLATHSDYSHTGMVVIREKKPYVFEAIGPVVYTPLQKWIKHGKDGKYIVRRVDGGLSPQQQQKLAQTAKQYLGKPYDLAFSWSDERQYCSEVVWKVYDHALGMKMGKLQKLKDFDLSHPAVQAKMRERYGKNIPLNETVISPQALFDAPQLETVGKAWPLRWW</sequence>
<name>A0A0F6TY56_CITAM</name>
<evidence type="ECO:0000313" key="2">
    <source>
        <dbReference type="EMBL" id="AKE60982.1"/>
    </source>
</evidence>